<evidence type="ECO:0000313" key="3">
    <source>
        <dbReference type="Proteomes" id="UP000248918"/>
    </source>
</evidence>
<feature type="transmembrane region" description="Helical" evidence="1">
    <location>
        <begin position="140"/>
        <end position="159"/>
    </location>
</feature>
<accession>A0A329BWA8</accession>
<feature type="transmembrane region" description="Helical" evidence="1">
    <location>
        <begin position="239"/>
        <end position="258"/>
    </location>
</feature>
<dbReference type="NCBIfam" id="NF041043">
    <property type="entry name" value="BPSS1780_fam"/>
    <property type="match status" value="1"/>
</dbReference>
<dbReference type="Proteomes" id="UP000248918">
    <property type="component" value="Unassembled WGS sequence"/>
</dbReference>
<proteinExistence type="predicted"/>
<keyword evidence="1" id="KW-1133">Transmembrane helix</keyword>
<dbReference type="EMBL" id="QLTK01000014">
    <property type="protein sequence ID" value="RAS26348.1"/>
    <property type="molecule type" value="Genomic_DNA"/>
</dbReference>
<evidence type="ECO:0000313" key="2">
    <source>
        <dbReference type="EMBL" id="RAS26348.1"/>
    </source>
</evidence>
<feature type="transmembrane region" description="Helical" evidence="1">
    <location>
        <begin position="171"/>
        <end position="193"/>
    </location>
</feature>
<dbReference type="RefSeq" id="WP_111933066.1">
    <property type="nucleotide sequence ID" value="NZ_CADFFP010000017.1"/>
</dbReference>
<feature type="transmembrane region" description="Helical" evidence="1">
    <location>
        <begin position="213"/>
        <end position="232"/>
    </location>
</feature>
<reference evidence="2 3" key="1">
    <citation type="submission" date="2018-06" db="EMBL/GenBank/DDBJ databases">
        <title>Genomic Encyclopedia of Type Strains, Phase III (KMG-III): the genomes of soil and plant-associated and newly described type strains.</title>
        <authorList>
            <person name="Whitman W."/>
        </authorList>
    </citation>
    <scope>NUCLEOTIDE SEQUENCE [LARGE SCALE GENOMIC DNA]</scope>
    <source>
        <strain evidence="2 3">LMG 23644</strain>
    </source>
</reference>
<name>A0A329BWA8_9BURK</name>
<dbReference type="InterPro" id="IPR047798">
    <property type="entry name" value="BPSS1780-like"/>
</dbReference>
<sequence>MKTHYLHDSAVPNGARNAQGSCVPNARVIGMSSVARWLEEGVRMARVRPVLWLAAVLACADLATLVDFVPSLLMLGMLVAPIAMAAVVLMQEHADNAPRWSLSETVALAHAHRNPLLTVGACCVAATYVGRWILFAAFHVSVKASVAANGVHALTFAYATHTGADNALEPLFNVVLHAVPVALLWFAPALVVLNNASPANAIVASVRAVLRNWPVACLGVFAIVASASLVPFVPMLARALIVTPLATALIVVSLYGSYRDVFGER</sequence>
<comment type="caution">
    <text evidence="2">The sequence shown here is derived from an EMBL/GenBank/DDBJ whole genome shotgun (WGS) entry which is preliminary data.</text>
</comment>
<keyword evidence="1" id="KW-0812">Transmembrane</keyword>
<organism evidence="2 3">
    <name type="scientific">Paraburkholderia bryophila</name>
    <dbReference type="NCBI Taxonomy" id="420952"/>
    <lineage>
        <taxon>Bacteria</taxon>
        <taxon>Pseudomonadati</taxon>
        <taxon>Pseudomonadota</taxon>
        <taxon>Betaproteobacteria</taxon>
        <taxon>Burkholderiales</taxon>
        <taxon>Burkholderiaceae</taxon>
        <taxon>Paraburkholderia</taxon>
    </lineage>
</organism>
<keyword evidence="1" id="KW-0472">Membrane</keyword>
<gene>
    <name evidence="2" type="ORF">BX591_1148</name>
</gene>
<feature type="transmembrane region" description="Helical" evidence="1">
    <location>
        <begin position="72"/>
        <end position="90"/>
    </location>
</feature>
<dbReference type="AlphaFoldDB" id="A0A329BWA8"/>
<protein>
    <submittedName>
        <fullName evidence="2">Uncharacterized protein</fullName>
    </submittedName>
</protein>
<feature type="transmembrane region" description="Helical" evidence="1">
    <location>
        <begin position="116"/>
        <end position="134"/>
    </location>
</feature>
<evidence type="ECO:0000256" key="1">
    <source>
        <dbReference type="SAM" id="Phobius"/>
    </source>
</evidence>
<dbReference type="OrthoDB" id="9083589at2"/>